<feature type="domain" description="VWFA" evidence="5">
    <location>
        <begin position="592"/>
        <end position="769"/>
    </location>
</feature>
<dbReference type="PANTHER" id="PTHR47763">
    <property type="entry name" value="ALPHA-PROTEIN KINASE VWKA"/>
    <property type="match status" value="1"/>
</dbReference>
<proteinExistence type="predicted"/>
<dbReference type="Gene3D" id="3.30.457.10">
    <property type="entry name" value="Copper amine oxidase-like, N-terminal domain"/>
    <property type="match status" value="1"/>
</dbReference>
<dbReference type="Gene3D" id="3.40.50.410">
    <property type="entry name" value="von Willebrand factor, type A domain"/>
    <property type="match status" value="1"/>
</dbReference>
<dbReference type="Pfam" id="PF25106">
    <property type="entry name" value="VWA_4"/>
    <property type="match status" value="1"/>
</dbReference>
<dbReference type="InterPro" id="IPR052969">
    <property type="entry name" value="Thr-specific_kinase-like"/>
</dbReference>
<sequence>MKLNKFLCTTLIAATFVGTGGSAIGSNIAYAETGTLVSNSVESLSTDHILNILKDGDGTTTKFKYDTKHVIEPGTIRVFVNAIETKEFDVDYKNRIIFFPKAPDIGSEIHLEYPISDFIDPSNDPSSSPGTITVSEAGTISINITPKTTYKTLTYYLIILNSDQKQIKKLTLNAQNPVVSSSTLNSLPSGTYTMYIQMVSGQTTLNSKAISWTPPTQSTEATPISTATFPGSVSVSSTGTISITIRVTSSDASQYYLVVKNVNGDIINTLPVDPQNPKISLNYSSVPAGTYTLLLKQVNGTSTIYSNPTTWKVPAKPTETTSTDSNASTFKFQLLSGSKFPGSVTTKSDGTFTINITTRTIPPTSTFYLVVKNTQNSVIKRIVFNPAKPYTNSWTNLKLTTGGYYYYIKVVSESGDFATSEPQFLPINTNGASIPQVFISGQSQIYEQAPINQNGNMLVPLRAIFEALGATVSWDQNTQTVTATKGTIMIVLTIGSKTATVNGKTVILNVPGQLINGYTMVPIRFVSESLGANVKWDSTSSSVVITTDDNNGQPPVDADASIPSPEQVTQPGAPDTSPILTNISKDIASPTDLVFVIDVTLSMTDEIDYVRETVKNFVDAMPQGSRFAVIAFRDINFKKTQDFQYFDFTSDKDVLKENIMGLTTASGGITDEESGLEAIHMAVDKLTGSSNAKRVIFITDAPVHDKNMEPGTTIYSIADLNSELQSNQVTLDAIGPSSGKGYDQIKPLVDDNKGNYFNIEDANINLLTQ</sequence>
<reference evidence="6" key="1">
    <citation type="submission" date="2020-03" db="EMBL/GenBank/DDBJ databases">
        <title>Draft sequencing of Paenibacilllus sp. S3N08.</title>
        <authorList>
            <person name="Kim D.-U."/>
        </authorList>
    </citation>
    <scope>NUCLEOTIDE SEQUENCE</scope>
    <source>
        <strain evidence="6">S3N08</strain>
    </source>
</reference>
<evidence type="ECO:0000313" key="7">
    <source>
        <dbReference type="Proteomes" id="UP001165962"/>
    </source>
</evidence>
<feature type="region of interest" description="Disordered" evidence="4">
    <location>
        <begin position="547"/>
        <end position="574"/>
    </location>
</feature>
<evidence type="ECO:0000259" key="5">
    <source>
        <dbReference type="PROSITE" id="PS50234"/>
    </source>
</evidence>
<evidence type="ECO:0000256" key="2">
    <source>
        <dbReference type="ARBA" id="ARBA00022525"/>
    </source>
</evidence>
<keyword evidence="7" id="KW-1185">Reference proteome</keyword>
<evidence type="ECO:0000256" key="4">
    <source>
        <dbReference type="SAM" id="MobiDB-lite"/>
    </source>
</evidence>
<name>A0ABX0JG22_9BACL</name>
<dbReference type="Proteomes" id="UP001165962">
    <property type="component" value="Unassembled WGS sequence"/>
</dbReference>
<dbReference type="InterPro" id="IPR012854">
    <property type="entry name" value="Cu_amine_oxidase-like_N"/>
</dbReference>
<dbReference type="SMART" id="SM00327">
    <property type="entry name" value="VWA"/>
    <property type="match status" value="1"/>
</dbReference>
<dbReference type="PROSITE" id="PS50234">
    <property type="entry name" value="VWFA"/>
    <property type="match status" value="1"/>
</dbReference>
<dbReference type="InterPro" id="IPR036465">
    <property type="entry name" value="vWFA_dom_sf"/>
</dbReference>
<dbReference type="Pfam" id="PF07833">
    <property type="entry name" value="Cu_amine_oxidN1"/>
    <property type="match status" value="1"/>
</dbReference>
<organism evidence="6 7">
    <name type="scientific">Paenibacillus agricola</name>
    <dbReference type="NCBI Taxonomy" id="2716264"/>
    <lineage>
        <taxon>Bacteria</taxon>
        <taxon>Bacillati</taxon>
        <taxon>Bacillota</taxon>
        <taxon>Bacilli</taxon>
        <taxon>Bacillales</taxon>
        <taxon>Paenibacillaceae</taxon>
        <taxon>Paenibacillus</taxon>
    </lineage>
</organism>
<keyword evidence="2" id="KW-0964">Secreted</keyword>
<dbReference type="InterPro" id="IPR002035">
    <property type="entry name" value="VWF_A"/>
</dbReference>
<accession>A0ABX0JG22</accession>
<keyword evidence="3" id="KW-0732">Signal</keyword>
<evidence type="ECO:0000313" key="6">
    <source>
        <dbReference type="EMBL" id="NHN34731.1"/>
    </source>
</evidence>
<dbReference type="InterPro" id="IPR036582">
    <property type="entry name" value="Mao_N_sf"/>
</dbReference>
<dbReference type="RefSeq" id="WP_166156224.1">
    <property type="nucleotide sequence ID" value="NZ_JAAOIW010000022.1"/>
</dbReference>
<dbReference type="PANTHER" id="PTHR47763:SF1">
    <property type="entry name" value="DUF659 DOMAIN-CONTAINING PROTEIN"/>
    <property type="match status" value="1"/>
</dbReference>
<comment type="caution">
    <text evidence="6">The sequence shown here is derived from an EMBL/GenBank/DDBJ whole genome shotgun (WGS) entry which is preliminary data.</text>
</comment>
<dbReference type="CDD" id="cd00198">
    <property type="entry name" value="vWFA"/>
    <property type="match status" value="1"/>
</dbReference>
<dbReference type="SUPFAM" id="SSF53300">
    <property type="entry name" value="vWA-like"/>
    <property type="match status" value="1"/>
</dbReference>
<dbReference type="SUPFAM" id="SSF55383">
    <property type="entry name" value="Copper amine oxidase, domain N"/>
    <property type="match status" value="1"/>
</dbReference>
<evidence type="ECO:0000256" key="1">
    <source>
        <dbReference type="ARBA" id="ARBA00004613"/>
    </source>
</evidence>
<comment type="subcellular location">
    <subcellularLocation>
        <location evidence="1">Secreted</location>
    </subcellularLocation>
</comment>
<gene>
    <name evidence="6" type="ORF">G9U52_33790</name>
</gene>
<protein>
    <submittedName>
        <fullName evidence="6">VWA domain-containing protein</fullName>
    </submittedName>
</protein>
<dbReference type="InterPro" id="IPR056861">
    <property type="entry name" value="HMCN1-like_VWA"/>
</dbReference>
<dbReference type="EMBL" id="JAAOIW010000022">
    <property type="protein sequence ID" value="NHN34731.1"/>
    <property type="molecule type" value="Genomic_DNA"/>
</dbReference>
<evidence type="ECO:0000256" key="3">
    <source>
        <dbReference type="ARBA" id="ARBA00022729"/>
    </source>
</evidence>